<dbReference type="AlphaFoldDB" id="M1VJR7"/>
<dbReference type="InterPro" id="IPR014001">
    <property type="entry name" value="Helicase_ATP-bd"/>
</dbReference>
<dbReference type="SMART" id="SM00487">
    <property type="entry name" value="DEXDc"/>
    <property type="match status" value="1"/>
</dbReference>
<evidence type="ECO:0000256" key="5">
    <source>
        <dbReference type="RuleBase" id="RU000492"/>
    </source>
</evidence>
<dbReference type="GO" id="GO:0003724">
    <property type="term" value="F:RNA helicase activity"/>
    <property type="evidence" value="ECO:0007669"/>
    <property type="project" value="TreeGrafter"/>
</dbReference>
<dbReference type="PROSITE" id="PS00039">
    <property type="entry name" value="DEAD_ATP_HELICASE"/>
    <property type="match status" value="1"/>
</dbReference>
<dbReference type="GO" id="GO:0005524">
    <property type="term" value="F:ATP binding"/>
    <property type="evidence" value="ECO:0007669"/>
    <property type="project" value="UniProtKB-KW"/>
</dbReference>
<keyword evidence="2 5" id="KW-0378">Hydrolase</keyword>
<dbReference type="OMA" id="KHYYCIS"/>
<dbReference type="CDD" id="cd18787">
    <property type="entry name" value="SF2_C_DEAD"/>
    <property type="match status" value="1"/>
</dbReference>
<evidence type="ECO:0000256" key="1">
    <source>
        <dbReference type="ARBA" id="ARBA00022741"/>
    </source>
</evidence>
<feature type="domain" description="Helicase ATP-binding" evidence="7">
    <location>
        <begin position="174"/>
        <end position="359"/>
    </location>
</feature>
<comment type="similarity">
    <text evidence="5">Belongs to the DEAD box helicase family.</text>
</comment>
<accession>M1VJR7</accession>
<dbReference type="GeneID" id="16995748"/>
<organism evidence="9 10">
    <name type="scientific">Cyanidioschyzon merolae (strain NIES-3377 / 10D)</name>
    <name type="common">Unicellular red alga</name>
    <dbReference type="NCBI Taxonomy" id="280699"/>
    <lineage>
        <taxon>Eukaryota</taxon>
        <taxon>Rhodophyta</taxon>
        <taxon>Bangiophyceae</taxon>
        <taxon>Cyanidiales</taxon>
        <taxon>Cyanidiaceae</taxon>
        <taxon>Cyanidioschyzon</taxon>
    </lineage>
</organism>
<dbReference type="SUPFAM" id="SSF52540">
    <property type="entry name" value="P-loop containing nucleoside triphosphate hydrolases"/>
    <property type="match status" value="1"/>
</dbReference>
<feature type="region of interest" description="Disordered" evidence="6">
    <location>
        <begin position="45"/>
        <end position="115"/>
    </location>
</feature>
<evidence type="ECO:0000256" key="6">
    <source>
        <dbReference type="SAM" id="MobiDB-lite"/>
    </source>
</evidence>
<dbReference type="PROSITE" id="PS51192">
    <property type="entry name" value="HELICASE_ATP_BIND_1"/>
    <property type="match status" value="1"/>
</dbReference>
<dbReference type="OrthoDB" id="10256233at2759"/>
<proteinExistence type="inferred from homology"/>
<dbReference type="HOGENOM" id="CLU_003041_1_3_1"/>
<dbReference type="InterPro" id="IPR044742">
    <property type="entry name" value="DEAD/DEAH_RhlB"/>
</dbReference>
<dbReference type="InterPro" id="IPR050547">
    <property type="entry name" value="DEAD_box_RNA_helicases"/>
</dbReference>
<dbReference type="Pfam" id="PF00271">
    <property type="entry name" value="Helicase_C"/>
    <property type="match status" value="1"/>
</dbReference>
<reference evidence="9 10" key="2">
    <citation type="journal article" date="2007" name="BMC Biol.">
        <title>A 100%-complete sequence reveals unusually simple genomic features in the hot-spring red alga Cyanidioschyzon merolae.</title>
        <authorList>
            <person name="Nozaki H."/>
            <person name="Takano H."/>
            <person name="Misumi O."/>
            <person name="Terasawa K."/>
            <person name="Matsuzaki M."/>
            <person name="Maruyama S."/>
            <person name="Nishida K."/>
            <person name="Yagisawa F."/>
            <person name="Yoshida Y."/>
            <person name="Fujiwara T."/>
            <person name="Takio S."/>
            <person name="Tamura K."/>
            <person name="Chung S.J."/>
            <person name="Nakamura S."/>
            <person name="Kuroiwa H."/>
            <person name="Tanaka K."/>
            <person name="Sato N."/>
            <person name="Kuroiwa T."/>
        </authorList>
    </citation>
    <scope>NUCLEOTIDE SEQUENCE [LARGE SCALE GENOMIC DNA]</scope>
    <source>
        <strain evidence="9 10">10D</strain>
    </source>
</reference>
<dbReference type="Pfam" id="PF00270">
    <property type="entry name" value="DEAD"/>
    <property type="match status" value="1"/>
</dbReference>
<dbReference type="GO" id="GO:0003723">
    <property type="term" value="F:RNA binding"/>
    <property type="evidence" value="ECO:0007669"/>
    <property type="project" value="TreeGrafter"/>
</dbReference>
<dbReference type="SMART" id="SM00490">
    <property type="entry name" value="HELICc"/>
    <property type="match status" value="1"/>
</dbReference>
<evidence type="ECO:0000313" key="9">
    <source>
        <dbReference type="EMBL" id="BAM81608.1"/>
    </source>
</evidence>
<dbReference type="PANTHER" id="PTHR47963:SF3">
    <property type="entry name" value="DEAD-BOX ATP-DEPENDENT RNA HELICASE 47, MITOCHONDRIAL"/>
    <property type="match status" value="1"/>
</dbReference>
<protein>
    <submittedName>
        <fullName evidence="9">Similar to ATP-dependent RNA helicase</fullName>
    </submittedName>
</protein>
<dbReference type="PANTHER" id="PTHR47963">
    <property type="entry name" value="DEAD-BOX ATP-DEPENDENT RNA HELICASE 47, MITOCHONDRIAL"/>
    <property type="match status" value="1"/>
</dbReference>
<keyword evidence="10" id="KW-1185">Reference proteome</keyword>
<keyword evidence="3 5" id="KW-0347">Helicase</keyword>
<dbReference type="eggNOG" id="KOG0327">
    <property type="taxonomic scope" value="Eukaryota"/>
</dbReference>
<name>M1VJR7_CYAM1</name>
<dbReference type="STRING" id="280699.M1VJR7"/>
<evidence type="ECO:0000256" key="4">
    <source>
        <dbReference type="ARBA" id="ARBA00022840"/>
    </source>
</evidence>
<keyword evidence="4 5" id="KW-0067">ATP-binding</keyword>
<dbReference type="InterPro" id="IPR001650">
    <property type="entry name" value="Helicase_C-like"/>
</dbReference>
<evidence type="ECO:0000256" key="3">
    <source>
        <dbReference type="ARBA" id="ARBA00022806"/>
    </source>
</evidence>
<keyword evidence="1 5" id="KW-0547">Nucleotide-binding</keyword>
<evidence type="ECO:0000259" key="7">
    <source>
        <dbReference type="PROSITE" id="PS51192"/>
    </source>
</evidence>
<dbReference type="Gene3D" id="3.40.50.300">
    <property type="entry name" value="P-loop containing nucleotide triphosphate hydrolases"/>
    <property type="match status" value="2"/>
</dbReference>
<dbReference type="InterPro" id="IPR000629">
    <property type="entry name" value="RNA-helicase_DEAD-box_CS"/>
</dbReference>
<evidence type="ECO:0000259" key="8">
    <source>
        <dbReference type="PROSITE" id="PS51194"/>
    </source>
</evidence>
<feature type="domain" description="Helicase C-terminal" evidence="8">
    <location>
        <begin position="426"/>
        <end position="578"/>
    </location>
</feature>
<evidence type="ECO:0000313" key="10">
    <source>
        <dbReference type="Proteomes" id="UP000007014"/>
    </source>
</evidence>
<dbReference type="InterPro" id="IPR027417">
    <property type="entry name" value="P-loop_NTPase"/>
</dbReference>
<sequence>MAITEIPSWIALSPSVPSARKHNSTALERSSERCYSRHRWWCMARERPRRRDASGPPSARDGPKNGYGKPASFAQKRNGNGQEALASPPGEKRRQRSGSSAKLPPSPAVEKSPAEQVEAASASLIDSYLIPGDSEAEIANADADFSALVANAKVRAILAANGINAPTLVQRRAIPLLRTGQSGVIKAPTGSGKTWAYLLPTIDTLCEEIERGSARSAPTLLVMVPSQELVVQVVRECERFASLSIRAQGLIGLTSVERQLERLRKLPPQVIVGTPGRLIEVMIDRRGRRLPAASFETVVLDEADRLLEGVHLEETERLLRHFRSPTSSGKERQFVFVSATSDQPHVLRTALQCTRKQPFLLRTGHGADTSQALLPKSIRHFYLKVPDHLRMDTIRRLTYAVTRLLVSPVDPLKQSWDDPDHLRTENLELTNEAVIQTLVFVPDQRTADIYAERLDARGVIAAALSGRIEGSGPRKSKFQRAQVMDYFRNGIIRVLVTTELTARGLDFPDVGLVINAAGLPTDPIHYAHRAGRTGRFHRRGCVVNLISQSGQQLSILNRLVREVGAELLEVQLHRGLLRWSR</sequence>
<dbReference type="EMBL" id="AP006497">
    <property type="protein sequence ID" value="BAM81608.1"/>
    <property type="molecule type" value="Genomic_DNA"/>
</dbReference>
<dbReference type="CDD" id="cd00268">
    <property type="entry name" value="DEADc"/>
    <property type="match status" value="1"/>
</dbReference>
<dbReference type="GO" id="GO:0016787">
    <property type="term" value="F:hydrolase activity"/>
    <property type="evidence" value="ECO:0007669"/>
    <property type="project" value="UniProtKB-KW"/>
</dbReference>
<gene>
    <name evidence="9" type="ORF">CYME_CMO267C</name>
</gene>
<dbReference type="Proteomes" id="UP000007014">
    <property type="component" value="Chromosome 15"/>
</dbReference>
<dbReference type="PROSITE" id="PS51194">
    <property type="entry name" value="HELICASE_CTER"/>
    <property type="match status" value="1"/>
</dbReference>
<dbReference type="KEGG" id="cme:CYME_CMO267C"/>
<dbReference type="InterPro" id="IPR011545">
    <property type="entry name" value="DEAD/DEAH_box_helicase_dom"/>
</dbReference>
<reference evidence="9 10" key="1">
    <citation type="journal article" date="2004" name="Nature">
        <title>Genome sequence of the ultrasmall unicellular red alga Cyanidioschyzon merolae 10D.</title>
        <authorList>
            <person name="Matsuzaki M."/>
            <person name="Misumi O."/>
            <person name="Shin-i T."/>
            <person name="Maruyama S."/>
            <person name="Takahara M."/>
            <person name="Miyagishima S."/>
            <person name="Mori T."/>
            <person name="Nishida K."/>
            <person name="Yagisawa F."/>
            <person name="Nishida K."/>
            <person name="Yoshida Y."/>
            <person name="Nishimura Y."/>
            <person name="Nakao S."/>
            <person name="Kobayashi T."/>
            <person name="Momoyama Y."/>
            <person name="Higashiyama T."/>
            <person name="Minoda A."/>
            <person name="Sano M."/>
            <person name="Nomoto H."/>
            <person name="Oishi K."/>
            <person name="Hayashi H."/>
            <person name="Ohta F."/>
            <person name="Nishizaka S."/>
            <person name="Haga S."/>
            <person name="Miura S."/>
            <person name="Morishita T."/>
            <person name="Kabeya Y."/>
            <person name="Terasawa K."/>
            <person name="Suzuki Y."/>
            <person name="Ishii Y."/>
            <person name="Asakawa S."/>
            <person name="Takano H."/>
            <person name="Ohta N."/>
            <person name="Kuroiwa H."/>
            <person name="Tanaka K."/>
            <person name="Shimizu N."/>
            <person name="Sugano S."/>
            <person name="Sato N."/>
            <person name="Nozaki H."/>
            <person name="Ogasawara N."/>
            <person name="Kohara Y."/>
            <person name="Kuroiwa T."/>
        </authorList>
    </citation>
    <scope>NUCLEOTIDE SEQUENCE [LARGE SCALE GENOMIC DNA]</scope>
    <source>
        <strain evidence="9 10">10D</strain>
    </source>
</reference>
<evidence type="ECO:0000256" key="2">
    <source>
        <dbReference type="ARBA" id="ARBA00022801"/>
    </source>
</evidence>
<dbReference type="RefSeq" id="XP_005537644.1">
    <property type="nucleotide sequence ID" value="XM_005537587.1"/>
</dbReference>